<evidence type="ECO:0008006" key="4">
    <source>
        <dbReference type="Google" id="ProtNLM"/>
    </source>
</evidence>
<reference evidence="2 3" key="1">
    <citation type="submission" date="2015-08" db="EMBL/GenBank/DDBJ databases">
        <title>Next Generation Sequencing and Analysis of the Genome of Puccinia sorghi L Schw, the Causal Agent of Maize Common Rust.</title>
        <authorList>
            <person name="Rochi L."/>
            <person name="Burguener G."/>
            <person name="Darino M."/>
            <person name="Turjanski A."/>
            <person name="Kreff E."/>
            <person name="Dieguez M.J."/>
            <person name="Sacco F."/>
        </authorList>
    </citation>
    <scope>NUCLEOTIDE SEQUENCE [LARGE SCALE GENOMIC DNA]</scope>
    <source>
        <strain evidence="2 3">RO10H11247</strain>
    </source>
</reference>
<accession>A0A0L6UFE1</accession>
<feature type="region of interest" description="Disordered" evidence="1">
    <location>
        <begin position="51"/>
        <end position="74"/>
    </location>
</feature>
<dbReference type="Proteomes" id="UP000037035">
    <property type="component" value="Unassembled WGS sequence"/>
</dbReference>
<feature type="compositionally biased region" description="Basic residues" evidence="1">
    <location>
        <begin position="1"/>
        <end position="12"/>
    </location>
</feature>
<dbReference type="AlphaFoldDB" id="A0A0L6UFE1"/>
<proteinExistence type="predicted"/>
<sequence length="74" mass="8318">MTRRRLNKRIHCGRGTLRSEGAGLNSDTNLSSYTVKNNLLFHGHRIVVPRNSELRKANIRSHHDSKLAGHPGHA</sequence>
<organism evidence="2 3">
    <name type="scientific">Puccinia sorghi</name>
    <dbReference type="NCBI Taxonomy" id="27349"/>
    <lineage>
        <taxon>Eukaryota</taxon>
        <taxon>Fungi</taxon>
        <taxon>Dikarya</taxon>
        <taxon>Basidiomycota</taxon>
        <taxon>Pucciniomycotina</taxon>
        <taxon>Pucciniomycetes</taxon>
        <taxon>Pucciniales</taxon>
        <taxon>Pucciniaceae</taxon>
        <taxon>Puccinia</taxon>
    </lineage>
</organism>
<dbReference type="OrthoDB" id="2273864at2759"/>
<protein>
    <recommendedName>
        <fullName evidence="4">Integrase zinc-binding domain-containing protein</fullName>
    </recommendedName>
</protein>
<feature type="compositionally biased region" description="Basic and acidic residues" evidence="1">
    <location>
        <begin position="52"/>
        <end position="67"/>
    </location>
</feature>
<evidence type="ECO:0000313" key="2">
    <source>
        <dbReference type="EMBL" id="KNZ47246.1"/>
    </source>
</evidence>
<gene>
    <name evidence="2" type="ORF">VP01_6577g2</name>
</gene>
<dbReference type="VEuPathDB" id="FungiDB:VP01_6577g2"/>
<evidence type="ECO:0000313" key="3">
    <source>
        <dbReference type="Proteomes" id="UP000037035"/>
    </source>
</evidence>
<keyword evidence="3" id="KW-1185">Reference proteome</keyword>
<comment type="caution">
    <text evidence="2">The sequence shown here is derived from an EMBL/GenBank/DDBJ whole genome shotgun (WGS) entry which is preliminary data.</text>
</comment>
<feature type="region of interest" description="Disordered" evidence="1">
    <location>
        <begin position="1"/>
        <end position="28"/>
    </location>
</feature>
<evidence type="ECO:0000256" key="1">
    <source>
        <dbReference type="SAM" id="MobiDB-lite"/>
    </source>
</evidence>
<dbReference type="EMBL" id="LAVV01011915">
    <property type="protein sequence ID" value="KNZ47246.1"/>
    <property type="molecule type" value="Genomic_DNA"/>
</dbReference>
<name>A0A0L6UFE1_9BASI</name>